<accession>A0A645JIN2</accession>
<dbReference type="AlphaFoldDB" id="A0A645JIN2"/>
<sequence length="100" mass="10196">MQAGSVHGIHDVVQCIAVVAAPLGIAQEVRVLGRAQLLGQAELGSLVHMLVAVVEKDCAMHLAHMEGQRGARAFELAAGAAGHLGHRAVAAHFHAVVGAG</sequence>
<protein>
    <submittedName>
        <fullName evidence="1">Uncharacterized protein</fullName>
    </submittedName>
</protein>
<organism evidence="1">
    <name type="scientific">bioreactor metagenome</name>
    <dbReference type="NCBI Taxonomy" id="1076179"/>
    <lineage>
        <taxon>unclassified sequences</taxon>
        <taxon>metagenomes</taxon>
        <taxon>ecological metagenomes</taxon>
    </lineage>
</organism>
<gene>
    <name evidence="1" type="ORF">SDC9_210836</name>
</gene>
<evidence type="ECO:0000313" key="1">
    <source>
        <dbReference type="EMBL" id="MPN63082.1"/>
    </source>
</evidence>
<dbReference type="EMBL" id="VSSQ01141975">
    <property type="protein sequence ID" value="MPN63082.1"/>
    <property type="molecule type" value="Genomic_DNA"/>
</dbReference>
<reference evidence="1" key="1">
    <citation type="submission" date="2019-08" db="EMBL/GenBank/DDBJ databases">
        <authorList>
            <person name="Kucharzyk K."/>
            <person name="Murdoch R.W."/>
            <person name="Higgins S."/>
            <person name="Loffler F."/>
        </authorList>
    </citation>
    <scope>NUCLEOTIDE SEQUENCE</scope>
</reference>
<proteinExistence type="predicted"/>
<name>A0A645JIN2_9ZZZZ</name>
<comment type="caution">
    <text evidence="1">The sequence shown here is derived from an EMBL/GenBank/DDBJ whole genome shotgun (WGS) entry which is preliminary data.</text>
</comment>